<comment type="caution">
    <text evidence="1">The sequence shown here is derived from an EMBL/GenBank/DDBJ whole genome shotgun (WGS) entry which is preliminary data.</text>
</comment>
<organism evidence="1 2">
    <name type="scientific">Tigheibacillus halophilus</name>
    <dbReference type="NCBI Taxonomy" id="361280"/>
    <lineage>
        <taxon>Bacteria</taxon>
        <taxon>Bacillati</taxon>
        <taxon>Bacillota</taxon>
        <taxon>Bacilli</taxon>
        <taxon>Bacillales</taxon>
        <taxon>Bacillaceae</taxon>
        <taxon>Tigheibacillus</taxon>
    </lineage>
</organism>
<keyword evidence="2" id="KW-1185">Reference proteome</keyword>
<reference evidence="1 2" key="1">
    <citation type="submission" date="2023-10" db="EMBL/GenBank/DDBJ databases">
        <title>Virgibacillus halophilus 5B73C genome.</title>
        <authorList>
            <person name="Miliotis G."/>
            <person name="Sengupta P."/>
            <person name="Hameed A."/>
            <person name="Chuvochina M."/>
            <person name="Mcdonagh F."/>
            <person name="Simpson A.C."/>
            <person name="Singh N.K."/>
            <person name="Rekha P.D."/>
            <person name="Raman K."/>
            <person name="Hugenholtz P."/>
            <person name="Venkateswaran K."/>
        </authorList>
    </citation>
    <scope>NUCLEOTIDE SEQUENCE [LARGE SCALE GENOMIC DNA]</scope>
    <source>
        <strain evidence="1 2">5B73C</strain>
    </source>
</reference>
<dbReference type="RefSeq" id="WP_390355030.1">
    <property type="nucleotide sequence ID" value="NZ_JBHUIZ010000006.1"/>
</dbReference>
<evidence type="ECO:0000313" key="2">
    <source>
        <dbReference type="Proteomes" id="UP001281447"/>
    </source>
</evidence>
<proteinExistence type="predicted"/>
<dbReference type="Proteomes" id="UP001281447">
    <property type="component" value="Unassembled WGS sequence"/>
</dbReference>
<protein>
    <recommendedName>
        <fullName evidence="3">Fur-regulated basic protein A</fullName>
    </recommendedName>
</protein>
<evidence type="ECO:0000313" key="1">
    <source>
        <dbReference type="EMBL" id="MDY0394278.1"/>
    </source>
</evidence>
<evidence type="ECO:0008006" key="3">
    <source>
        <dbReference type="Google" id="ProtNLM"/>
    </source>
</evidence>
<gene>
    <name evidence="1" type="ORF">RWE15_07030</name>
</gene>
<sequence>MKDFLQLLIETEQELGRQLSKEETAFLQWVFNRQSMLVHHPDEKTEVLQLNC</sequence>
<name>A0ABU5C4N1_9BACI</name>
<accession>A0ABU5C4N1</accession>
<dbReference type="EMBL" id="JAWDIP010000003">
    <property type="protein sequence ID" value="MDY0394278.1"/>
    <property type="molecule type" value="Genomic_DNA"/>
</dbReference>